<comment type="subunit">
    <text evidence="4">The accessory proteins ExbB and ExbD seem to form a complex with TonB.</text>
</comment>
<comment type="subcellular location">
    <subcellularLocation>
        <location evidence="2">Cell inner membrane</location>
        <topology evidence="2">Single-pass type II membrane protein</topology>
    </subcellularLocation>
    <subcellularLocation>
        <location evidence="12">Cell membrane</location>
        <topology evidence="12">Single-pass type II membrane protein</topology>
    </subcellularLocation>
</comment>
<sequence>MAISTSQDDDVVSEINITPLVDVMLVLLIVFIVTAPLLTNSVKVNLPKAAPTQSTDQNKAVVVSVKPDGSIYLDQQQVKADGFEQALQQRKQENAKLALNLNADETVPYGTIAKLLASIERVGVDRLSVITVPGQ</sequence>
<dbReference type="RefSeq" id="WP_070070353.1">
    <property type="nucleotide sequence ID" value="NZ_MKKK01000038.1"/>
</dbReference>
<evidence type="ECO:0000256" key="9">
    <source>
        <dbReference type="ARBA" id="ARBA00022927"/>
    </source>
</evidence>
<evidence type="ECO:0000256" key="2">
    <source>
        <dbReference type="ARBA" id="ARBA00004249"/>
    </source>
</evidence>
<feature type="transmembrane region" description="Helical" evidence="13">
    <location>
        <begin position="20"/>
        <end position="38"/>
    </location>
</feature>
<evidence type="ECO:0000256" key="8">
    <source>
        <dbReference type="ARBA" id="ARBA00022692"/>
    </source>
</evidence>
<dbReference type="Pfam" id="PF02472">
    <property type="entry name" value="ExbD"/>
    <property type="match status" value="1"/>
</dbReference>
<evidence type="ECO:0000256" key="6">
    <source>
        <dbReference type="ARBA" id="ARBA00022475"/>
    </source>
</evidence>
<dbReference type="Gene3D" id="3.30.420.270">
    <property type="match status" value="1"/>
</dbReference>
<comment type="function">
    <text evidence="1">Involved in the TonB-dependent energy-dependent transport of various receptor-bound substrates.</text>
</comment>
<evidence type="ECO:0000256" key="13">
    <source>
        <dbReference type="SAM" id="Phobius"/>
    </source>
</evidence>
<keyword evidence="11 13" id="KW-0472">Membrane</keyword>
<dbReference type="Proteomes" id="UP000185895">
    <property type="component" value="Unassembled WGS sequence"/>
</dbReference>
<keyword evidence="9 12" id="KW-0653">Protein transport</keyword>
<gene>
    <name evidence="14" type="ORF">BJI46_13820</name>
</gene>
<evidence type="ECO:0000256" key="1">
    <source>
        <dbReference type="ARBA" id="ARBA00003540"/>
    </source>
</evidence>
<accession>A0A1E7R3I3</accession>
<protein>
    <submittedName>
        <fullName evidence="14">Biopolymer transporter ExbD</fullName>
    </submittedName>
</protein>
<evidence type="ECO:0000256" key="10">
    <source>
        <dbReference type="ARBA" id="ARBA00022989"/>
    </source>
</evidence>
<comment type="similarity">
    <text evidence="3 12">Belongs to the ExbD/TolR family.</text>
</comment>
<organism evidence="14 15">
    <name type="scientific">Acinetobacter qingfengensis</name>
    <dbReference type="NCBI Taxonomy" id="1262585"/>
    <lineage>
        <taxon>Bacteria</taxon>
        <taxon>Pseudomonadati</taxon>
        <taxon>Pseudomonadota</taxon>
        <taxon>Gammaproteobacteria</taxon>
        <taxon>Moraxellales</taxon>
        <taxon>Moraxellaceae</taxon>
        <taxon>Acinetobacter</taxon>
    </lineage>
</organism>
<reference evidence="14 15" key="1">
    <citation type="submission" date="2016-09" db="EMBL/GenBank/DDBJ databases">
        <authorList>
            <person name="Capua I."/>
            <person name="De Benedictis P."/>
            <person name="Joannis T."/>
            <person name="Lombin L.H."/>
            <person name="Cattoli G."/>
        </authorList>
    </citation>
    <scope>NUCLEOTIDE SEQUENCE [LARGE SCALE GENOMIC DNA]</scope>
    <source>
        <strain evidence="14 15">ANC 4671</strain>
    </source>
</reference>
<evidence type="ECO:0000313" key="15">
    <source>
        <dbReference type="Proteomes" id="UP000185895"/>
    </source>
</evidence>
<keyword evidence="6" id="KW-1003">Cell membrane</keyword>
<proteinExistence type="inferred from homology"/>
<keyword evidence="8 12" id="KW-0812">Transmembrane</keyword>
<dbReference type="AlphaFoldDB" id="A0A1E7R3I3"/>
<comment type="caution">
    <text evidence="14">The sequence shown here is derived from an EMBL/GenBank/DDBJ whole genome shotgun (WGS) entry which is preliminary data.</text>
</comment>
<dbReference type="InterPro" id="IPR003400">
    <property type="entry name" value="ExbD"/>
</dbReference>
<dbReference type="GO" id="GO:0022857">
    <property type="term" value="F:transmembrane transporter activity"/>
    <property type="evidence" value="ECO:0007669"/>
    <property type="project" value="InterPro"/>
</dbReference>
<keyword evidence="5 12" id="KW-0813">Transport</keyword>
<dbReference type="GO" id="GO:0005886">
    <property type="term" value="C:plasma membrane"/>
    <property type="evidence" value="ECO:0007669"/>
    <property type="project" value="UniProtKB-SubCell"/>
</dbReference>
<dbReference type="GO" id="GO:0015031">
    <property type="term" value="P:protein transport"/>
    <property type="evidence" value="ECO:0007669"/>
    <property type="project" value="UniProtKB-KW"/>
</dbReference>
<keyword evidence="15" id="KW-1185">Reference proteome</keyword>
<keyword evidence="10 13" id="KW-1133">Transmembrane helix</keyword>
<dbReference type="STRING" id="1262585.BJI46_13820"/>
<evidence type="ECO:0000256" key="11">
    <source>
        <dbReference type="ARBA" id="ARBA00023136"/>
    </source>
</evidence>
<evidence type="ECO:0000256" key="4">
    <source>
        <dbReference type="ARBA" id="ARBA00011471"/>
    </source>
</evidence>
<dbReference type="EMBL" id="MKKK01000038">
    <property type="protein sequence ID" value="OEY93900.1"/>
    <property type="molecule type" value="Genomic_DNA"/>
</dbReference>
<evidence type="ECO:0000313" key="14">
    <source>
        <dbReference type="EMBL" id="OEY93900.1"/>
    </source>
</evidence>
<dbReference type="OrthoDB" id="9798629at2"/>
<dbReference type="PANTHER" id="PTHR30558">
    <property type="entry name" value="EXBD MEMBRANE COMPONENT OF PMF-DRIVEN MACROMOLECULE IMPORT SYSTEM"/>
    <property type="match status" value="1"/>
</dbReference>
<evidence type="ECO:0000256" key="3">
    <source>
        <dbReference type="ARBA" id="ARBA00005811"/>
    </source>
</evidence>
<dbReference type="PANTHER" id="PTHR30558:SF12">
    <property type="entry name" value="BIOPOLYMER TRANSPORT PROTEIN EXBD"/>
    <property type="match status" value="1"/>
</dbReference>
<keyword evidence="7" id="KW-0997">Cell inner membrane</keyword>
<name>A0A1E7R3I3_9GAMM</name>
<evidence type="ECO:0000256" key="12">
    <source>
        <dbReference type="RuleBase" id="RU003879"/>
    </source>
</evidence>
<evidence type="ECO:0000256" key="5">
    <source>
        <dbReference type="ARBA" id="ARBA00022448"/>
    </source>
</evidence>
<evidence type="ECO:0000256" key="7">
    <source>
        <dbReference type="ARBA" id="ARBA00022519"/>
    </source>
</evidence>